<feature type="compositionally biased region" description="Polar residues" evidence="1">
    <location>
        <begin position="1"/>
        <end position="31"/>
    </location>
</feature>
<dbReference type="GO" id="GO:0015293">
    <property type="term" value="F:symporter activity"/>
    <property type="evidence" value="ECO:0007669"/>
    <property type="project" value="InterPro"/>
</dbReference>
<keyword evidence="2" id="KW-0812">Transmembrane</keyword>
<evidence type="ECO:0000313" key="4">
    <source>
        <dbReference type="Proteomes" id="UP000291289"/>
    </source>
</evidence>
<evidence type="ECO:0000256" key="2">
    <source>
        <dbReference type="SAM" id="Phobius"/>
    </source>
</evidence>
<evidence type="ECO:0000256" key="1">
    <source>
        <dbReference type="SAM" id="MobiDB-lite"/>
    </source>
</evidence>
<dbReference type="RefSeq" id="WP_131284185.1">
    <property type="nucleotide sequence ID" value="NZ_RXLP01000019.1"/>
</dbReference>
<sequence>MSITSSPTDSLSQQTAQRSLRGESNTQSTAIPPSPRKATSAILWLFAVGQLGWSILSGVISNWLVYFYQPSDVLISRGVPLFITQGAIVLGLTVIGLITASGRLIDAFLDPWIGAKSDASRHPRGRRMPFMRWAAIPFGLVTTLVFISPINSESVINNIVLFVLVVAFYFCMTCYCTPYNALIPELGSTQELRINVSTAISTTFFVGTAFAYLVPNIASLLPQNWGYVTNFRITIGILSIIAIVCMLVPTFTIDEKTYAHMEPSSSNVWESLGKTFKNHQFQIFIASDVLYWIGLTIFQTGMPFYITELMGFNDSMTFVFFAGMTVLSFLFYPAVNILAKKIGKKPLVSIAFIIFVIGFVLTSISGQFGIPRMVWALVMVTLSAAPLAILGILPQAVLADIAQADSIVTSEKREGMFYAARTFSMKLGQSLAMLLFTSISLIGSAGLGYRLTALVAAGLLLAGGIIFMTYNERGILKIIE</sequence>
<dbReference type="InterPro" id="IPR036259">
    <property type="entry name" value="MFS_trans_sf"/>
</dbReference>
<reference evidence="3 4" key="1">
    <citation type="submission" date="2018-12" db="EMBL/GenBank/DDBJ databases">
        <title>Alloscrdovia theropitheci sp. nov: a novel taxon from the feces of the bleeding-herat monkey (Theropithecus geleda).</title>
        <authorList>
            <person name="Modesto M."/>
        </authorList>
    </citation>
    <scope>NUCLEOTIDE SEQUENCE [LARGE SCALE GENOMIC DNA]</scope>
    <source>
        <strain evidence="3 4">GLDI4/2</strain>
    </source>
</reference>
<dbReference type="OrthoDB" id="3717977at2"/>
<dbReference type="InterPro" id="IPR039672">
    <property type="entry name" value="MFS_2"/>
</dbReference>
<feature type="transmembrane region" description="Helical" evidence="2">
    <location>
        <begin position="159"/>
        <end position="182"/>
    </location>
</feature>
<accession>A0A4R0QVT9</accession>
<dbReference type="Gene3D" id="1.20.1250.20">
    <property type="entry name" value="MFS general substrate transporter like domains"/>
    <property type="match status" value="2"/>
</dbReference>
<dbReference type="GO" id="GO:0005886">
    <property type="term" value="C:plasma membrane"/>
    <property type="evidence" value="ECO:0007669"/>
    <property type="project" value="TreeGrafter"/>
</dbReference>
<evidence type="ECO:0000313" key="3">
    <source>
        <dbReference type="EMBL" id="TCD54387.1"/>
    </source>
</evidence>
<feature type="transmembrane region" description="Helical" evidence="2">
    <location>
        <begin position="423"/>
        <end position="443"/>
    </location>
</feature>
<dbReference type="GO" id="GO:0008643">
    <property type="term" value="P:carbohydrate transport"/>
    <property type="evidence" value="ECO:0007669"/>
    <property type="project" value="InterPro"/>
</dbReference>
<feature type="transmembrane region" description="Helical" evidence="2">
    <location>
        <begin position="194"/>
        <end position="213"/>
    </location>
</feature>
<keyword evidence="4" id="KW-1185">Reference proteome</keyword>
<dbReference type="Pfam" id="PF13347">
    <property type="entry name" value="MFS_2"/>
    <property type="match status" value="1"/>
</dbReference>
<feature type="transmembrane region" description="Helical" evidence="2">
    <location>
        <begin position="449"/>
        <end position="470"/>
    </location>
</feature>
<proteinExistence type="predicted"/>
<dbReference type="PANTHER" id="PTHR11328">
    <property type="entry name" value="MAJOR FACILITATOR SUPERFAMILY DOMAIN-CONTAINING PROTEIN"/>
    <property type="match status" value="1"/>
</dbReference>
<dbReference type="SUPFAM" id="SSF103473">
    <property type="entry name" value="MFS general substrate transporter"/>
    <property type="match status" value="1"/>
</dbReference>
<name>A0A4R0QVT9_9BIFI</name>
<feature type="transmembrane region" description="Helical" evidence="2">
    <location>
        <begin position="318"/>
        <end position="335"/>
    </location>
</feature>
<dbReference type="PANTHER" id="PTHR11328:SF24">
    <property type="entry name" value="MAJOR FACILITATOR SUPERFAMILY (MFS) PROFILE DOMAIN-CONTAINING PROTEIN"/>
    <property type="match status" value="1"/>
</dbReference>
<feature type="transmembrane region" description="Helical" evidence="2">
    <location>
        <begin position="283"/>
        <end position="306"/>
    </location>
</feature>
<dbReference type="EMBL" id="RXLP01000019">
    <property type="protein sequence ID" value="TCD54387.1"/>
    <property type="molecule type" value="Genomic_DNA"/>
</dbReference>
<feature type="transmembrane region" description="Helical" evidence="2">
    <location>
        <begin position="374"/>
        <end position="402"/>
    </location>
</feature>
<keyword evidence="2" id="KW-1133">Transmembrane helix</keyword>
<gene>
    <name evidence="3" type="ORF">EJ419_05015</name>
</gene>
<dbReference type="AlphaFoldDB" id="A0A4R0QVT9"/>
<keyword evidence="2" id="KW-0472">Membrane</keyword>
<feature type="region of interest" description="Disordered" evidence="1">
    <location>
        <begin position="1"/>
        <end position="35"/>
    </location>
</feature>
<comment type="caution">
    <text evidence="3">The sequence shown here is derived from an EMBL/GenBank/DDBJ whole genome shotgun (WGS) entry which is preliminary data.</text>
</comment>
<feature type="transmembrane region" description="Helical" evidence="2">
    <location>
        <begin position="347"/>
        <end position="368"/>
    </location>
</feature>
<feature type="transmembrane region" description="Helical" evidence="2">
    <location>
        <begin position="130"/>
        <end position="147"/>
    </location>
</feature>
<feature type="transmembrane region" description="Helical" evidence="2">
    <location>
        <begin position="233"/>
        <end position="253"/>
    </location>
</feature>
<organism evidence="3 4">
    <name type="scientific">Alloscardovia theropitheci</name>
    <dbReference type="NCBI Taxonomy" id="2496842"/>
    <lineage>
        <taxon>Bacteria</taxon>
        <taxon>Bacillati</taxon>
        <taxon>Actinomycetota</taxon>
        <taxon>Actinomycetes</taxon>
        <taxon>Bifidobacteriales</taxon>
        <taxon>Bifidobacteriaceae</taxon>
        <taxon>Alloscardovia</taxon>
    </lineage>
</organism>
<dbReference type="Proteomes" id="UP000291289">
    <property type="component" value="Unassembled WGS sequence"/>
</dbReference>
<feature type="transmembrane region" description="Helical" evidence="2">
    <location>
        <begin position="42"/>
        <end position="68"/>
    </location>
</feature>
<protein>
    <submittedName>
        <fullName evidence="3">MFS transporter</fullName>
    </submittedName>
</protein>
<feature type="transmembrane region" description="Helical" evidence="2">
    <location>
        <begin position="88"/>
        <end position="109"/>
    </location>
</feature>